<evidence type="ECO:0000256" key="4">
    <source>
        <dbReference type="PIRSR" id="PIRSR620019-2"/>
    </source>
</evidence>
<evidence type="ECO:0000256" key="2">
    <source>
        <dbReference type="ARBA" id="ARBA00022737"/>
    </source>
</evidence>
<feature type="site" description="Increases basicity of active site His" evidence="3">
    <location>
        <position position="138"/>
    </location>
</feature>
<feature type="domain" description="PglD N-terminal" evidence="5">
    <location>
        <begin position="5"/>
        <end position="81"/>
    </location>
</feature>
<dbReference type="InterPro" id="IPR011004">
    <property type="entry name" value="Trimer_LpxA-like_sf"/>
</dbReference>
<feature type="binding site" evidence="4">
    <location>
        <position position="146"/>
    </location>
    <ligand>
        <name>acetyl-CoA</name>
        <dbReference type="ChEBI" id="CHEBI:57288"/>
    </ligand>
</feature>
<keyword evidence="7" id="KW-1185">Reference proteome</keyword>
<sequence>MNKPLIILGNGGHASVLSEILKSQSRKIIGFTSPQREKNLQGIVYLGEEDIIFEYSPSEVELVLGLGSTHIDDKRKNIFTKFIEKNYRFSNVIHSSSIISPSCELGQGVQLMAGSIIQANTKIADNTIINTGAKVDHDCIIESHVHIAPGTTISGNVIIGESTHIGVGSTIIQGITIGKSCMIGAGSVLIRSIHDESKVYGVPAKEVK</sequence>
<dbReference type="NCBIfam" id="TIGR03570">
    <property type="entry name" value="NeuD_NnaD"/>
    <property type="match status" value="1"/>
</dbReference>
<dbReference type="PANTHER" id="PTHR43300:SF7">
    <property type="entry name" value="UDP-N-ACETYLBACILLOSAMINE N-ACETYLTRANSFERASE"/>
    <property type="match status" value="1"/>
</dbReference>
<dbReference type="EMBL" id="CP032418">
    <property type="protein sequence ID" value="AYC28956.1"/>
    <property type="molecule type" value="Genomic_DNA"/>
</dbReference>
<dbReference type="Pfam" id="PF17836">
    <property type="entry name" value="PglD_N"/>
    <property type="match status" value="1"/>
</dbReference>
<dbReference type="KEGG" id="paek:D3873_03365"/>
<gene>
    <name evidence="6" type="ORF">D3873_03365</name>
</gene>
<organism evidence="6 7">
    <name type="scientific">Paenisporosarcina cavernae</name>
    <dbReference type="NCBI Taxonomy" id="2320858"/>
    <lineage>
        <taxon>Bacteria</taxon>
        <taxon>Bacillati</taxon>
        <taxon>Bacillota</taxon>
        <taxon>Bacilli</taxon>
        <taxon>Bacillales</taxon>
        <taxon>Caryophanaceae</taxon>
        <taxon>Paenisporosarcina</taxon>
    </lineage>
</organism>
<proteinExistence type="predicted"/>
<evidence type="ECO:0000256" key="1">
    <source>
        <dbReference type="ARBA" id="ARBA00022679"/>
    </source>
</evidence>
<dbReference type="InterPro" id="IPR050179">
    <property type="entry name" value="Trans_hexapeptide_repeat"/>
</dbReference>
<dbReference type="GO" id="GO:0016740">
    <property type="term" value="F:transferase activity"/>
    <property type="evidence" value="ECO:0007669"/>
    <property type="project" value="UniProtKB-KW"/>
</dbReference>
<dbReference type="Gene3D" id="3.40.50.20">
    <property type="match status" value="1"/>
</dbReference>
<dbReference type="InterPro" id="IPR018357">
    <property type="entry name" value="Hexapep_transf_CS"/>
</dbReference>
<evidence type="ECO:0000313" key="7">
    <source>
        <dbReference type="Proteomes" id="UP000265725"/>
    </source>
</evidence>
<dbReference type="InterPro" id="IPR001451">
    <property type="entry name" value="Hexapep"/>
</dbReference>
<dbReference type="CDD" id="cd03360">
    <property type="entry name" value="LbH_AT_putative"/>
    <property type="match status" value="1"/>
</dbReference>
<dbReference type="RefSeq" id="WP_119882698.1">
    <property type="nucleotide sequence ID" value="NZ_CP032418.1"/>
</dbReference>
<dbReference type="InterPro" id="IPR041561">
    <property type="entry name" value="PglD_N"/>
</dbReference>
<evidence type="ECO:0000256" key="3">
    <source>
        <dbReference type="PIRSR" id="PIRSR620019-1"/>
    </source>
</evidence>
<protein>
    <submittedName>
        <fullName evidence="6">Acetyltransferase</fullName>
    </submittedName>
</protein>
<accession>A0A385YQU1</accession>
<dbReference type="PANTHER" id="PTHR43300">
    <property type="entry name" value="ACETYLTRANSFERASE"/>
    <property type="match status" value="1"/>
</dbReference>
<keyword evidence="1 6" id="KW-0808">Transferase</keyword>
<dbReference type="Proteomes" id="UP000265725">
    <property type="component" value="Chromosome"/>
</dbReference>
<dbReference type="OrthoDB" id="9794407at2"/>
<feature type="active site" description="Proton acceptor" evidence="3">
    <location>
        <position position="137"/>
    </location>
</feature>
<dbReference type="AlphaFoldDB" id="A0A385YQU1"/>
<feature type="binding site" evidence="4">
    <location>
        <position position="67"/>
    </location>
    <ligand>
        <name>substrate</name>
    </ligand>
</feature>
<name>A0A385YQU1_9BACL</name>
<keyword evidence="2" id="KW-0677">Repeat</keyword>
<reference evidence="7" key="1">
    <citation type="submission" date="2018-09" db="EMBL/GenBank/DDBJ databases">
        <authorList>
            <person name="Zhu H."/>
        </authorList>
    </citation>
    <scope>NUCLEOTIDE SEQUENCE [LARGE SCALE GENOMIC DNA]</scope>
    <source>
        <strain evidence="7">K2R23-3</strain>
    </source>
</reference>
<dbReference type="Gene3D" id="2.160.10.10">
    <property type="entry name" value="Hexapeptide repeat proteins"/>
    <property type="match status" value="1"/>
</dbReference>
<evidence type="ECO:0000313" key="6">
    <source>
        <dbReference type="EMBL" id="AYC28956.1"/>
    </source>
</evidence>
<dbReference type="SUPFAM" id="SSF51161">
    <property type="entry name" value="Trimeric LpxA-like enzymes"/>
    <property type="match status" value="1"/>
</dbReference>
<dbReference type="PROSITE" id="PS00101">
    <property type="entry name" value="HEXAPEP_TRANSFERASES"/>
    <property type="match status" value="1"/>
</dbReference>
<evidence type="ECO:0000259" key="5">
    <source>
        <dbReference type="Pfam" id="PF17836"/>
    </source>
</evidence>
<dbReference type="InterPro" id="IPR020019">
    <property type="entry name" value="AcTrfase_PglD-like"/>
</dbReference>
<dbReference type="Pfam" id="PF00132">
    <property type="entry name" value="Hexapep"/>
    <property type="match status" value="2"/>
</dbReference>